<comment type="similarity">
    <text evidence="1">Belongs to the CoA-transferase III family.</text>
</comment>
<dbReference type="Proteomes" id="UP000076744">
    <property type="component" value="Unassembled WGS sequence"/>
</dbReference>
<dbReference type="RefSeq" id="XP_018705048.1">
    <property type="nucleotide sequence ID" value="XM_018847468.1"/>
</dbReference>
<evidence type="ECO:0000313" key="3">
    <source>
        <dbReference type="Proteomes" id="UP000076744"/>
    </source>
</evidence>
<dbReference type="SUPFAM" id="SSF89796">
    <property type="entry name" value="CoA-transferase family III (CaiB/BaiF)"/>
    <property type="match status" value="2"/>
</dbReference>
<dbReference type="InterPro" id="IPR050509">
    <property type="entry name" value="CoA-transferase_III"/>
</dbReference>
<reference evidence="2 3" key="1">
    <citation type="journal article" date="2016" name="Genome Biol. Evol.">
        <title>Divergent and convergent evolution of fungal pathogenicity.</title>
        <authorList>
            <person name="Shang Y."/>
            <person name="Xiao G."/>
            <person name="Zheng P."/>
            <person name="Cen K."/>
            <person name="Zhan S."/>
            <person name="Wang C."/>
        </authorList>
    </citation>
    <scope>NUCLEOTIDE SEQUENCE [LARGE SCALE GENOMIC DNA]</scope>
    <source>
        <strain evidence="2 3">ARSEF 2679</strain>
    </source>
</reference>
<accession>A0A167Y9L3</accession>
<dbReference type="AlphaFoldDB" id="A0A167Y9L3"/>
<dbReference type="OrthoDB" id="5863171at2759"/>
<sequence length="545" mass="58974">MSPPQPASHRAARSILNILLADFGLSSDDDQETKVMFEGDVPALASTNSQRLLLSLVGAIPAAANALAAARILELRGGPSQTITVDLARGHNYIDPNIGMTPTINGQEIPMDMVVGNPYLRNIFETKDGRFVVASAVYVDLAYQWSAFLSSSMNENDVRAAFKKWNANGAFHAIIFRTSSGLSLTVREELEAACAEAGLPLAIIRSEQQWAESDHGRHLAEMHIVPVQKVISTPPLPLPGNPLRPLEGVKVLCMTHAIAGPSAGRTLAEHGASVLQIMYTHGFEHSFVYTYANLGCASARLNLHKDQDRRHLWSLVRDADVWIDSYRDGALSKFGFGTEKLHEANPSLIISQVRAYGTTGPWASRPGFDMQGSAASGMMALCGGGPREPSWPPGMVINDYTTGYYGALAIQSALLRRAKEGGGYVVSPSLAGTAMSILKHFNTADYPELSQSVAEALPPDTIEKMTNVGYLKTLQPLPVLAKTPIKYDPILLSPIGSNLPLFPGTESISKYDPCDASPVENGELLRLSIDFTRRLDRLKEAGKRD</sequence>
<evidence type="ECO:0000256" key="1">
    <source>
        <dbReference type="ARBA" id="ARBA00008383"/>
    </source>
</evidence>
<evidence type="ECO:0000313" key="2">
    <source>
        <dbReference type="EMBL" id="OAA66024.1"/>
    </source>
</evidence>
<dbReference type="InterPro" id="IPR003673">
    <property type="entry name" value="CoA-Trfase_fam_III"/>
</dbReference>
<keyword evidence="2" id="KW-0808">Transferase</keyword>
<gene>
    <name evidence="2" type="ORF">ISF_03862</name>
</gene>
<dbReference type="Gene3D" id="3.30.1540.10">
    <property type="entry name" value="formyl-coa transferase, domain 3"/>
    <property type="match status" value="1"/>
</dbReference>
<dbReference type="GO" id="GO:0016740">
    <property type="term" value="F:transferase activity"/>
    <property type="evidence" value="ECO:0007669"/>
    <property type="project" value="UniProtKB-KW"/>
</dbReference>
<keyword evidence="3" id="KW-1185">Reference proteome</keyword>
<proteinExistence type="inferred from homology"/>
<comment type="caution">
    <text evidence="2">The sequence shown here is derived from an EMBL/GenBank/DDBJ whole genome shotgun (WGS) entry which is preliminary data.</text>
</comment>
<organism evidence="2 3">
    <name type="scientific">Cordyceps fumosorosea (strain ARSEF 2679)</name>
    <name type="common">Isaria fumosorosea</name>
    <dbReference type="NCBI Taxonomy" id="1081104"/>
    <lineage>
        <taxon>Eukaryota</taxon>
        <taxon>Fungi</taxon>
        <taxon>Dikarya</taxon>
        <taxon>Ascomycota</taxon>
        <taxon>Pezizomycotina</taxon>
        <taxon>Sordariomycetes</taxon>
        <taxon>Hypocreomycetidae</taxon>
        <taxon>Hypocreales</taxon>
        <taxon>Cordycipitaceae</taxon>
        <taxon>Cordyceps</taxon>
    </lineage>
</organism>
<dbReference type="Gene3D" id="3.40.50.10540">
    <property type="entry name" value="Crotonobetainyl-coa:carnitine coa-transferase, domain 1"/>
    <property type="match status" value="2"/>
</dbReference>
<dbReference type="InterPro" id="IPR044855">
    <property type="entry name" value="CoA-Trfase_III_dom3_sf"/>
</dbReference>
<dbReference type="EMBL" id="AZHB01000008">
    <property type="protein sequence ID" value="OAA66024.1"/>
    <property type="molecule type" value="Genomic_DNA"/>
</dbReference>
<dbReference type="InterPro" id="IPR023606">
    <property type="entry name" value="CoA-Trfase_III_dom_1_sf"/>
</dbReference>
<name>A0A167Y9L3_CORFA</name>
<dbReference type="STRING" id="1081104.A0A167Y9L3"/>
<dbReference type="PANTHER" id="PTHR48228">
    <property type="entry name" value="SUCCINYL-COA--D-CITRAMALATE COA-TRANSFERASE"/>
    <property type="match status" value="1"/>
</dbReference>
<dbReference type="Pfam" id="PF02515">
    <property type="entry name" value="CoA_transf_3"/>
    <property type="match status" value="1"/>
</dbReference>
<dbReference type="PANTHER" id="PTHR48228:SF4">
    <property type="entry name" value="BLR3030 PROTEIN"/>
    <property type="match status" value="1"/>
</dbReference>
<protein>
    <submittedName>
        <fullName evidence="2">CoA-transferase family III domain protein</fullName>
    </submittedName>
</protein>
<dbReference type="GeneID" id="30020154"/>